<feature type="region of interest" description="Disordered" evidence="1">
    <location>
        <begin position="30"/>
        <end position="50"/>
    </location>
</feature>
<proteinExistence type="predicted"/>
<dbReference type="RefSeq" id="WP_244744218.1">
    <property type="nucleotide sequence ID" value="NZ_CP095071.1"/>
</dbReference>
<keyword evidence="2" id="KW-0732">Signal</keyword>
<feature type="chain" id="PRO_5045071007" description="DUF3993 domain-containing protein" evidence="2">
    <location>
        <begin position="18"/>
        <end position="179"/>
    </location>
</feature>
<keyword evidence="4" id="KW-1185">Reference proteome</keyword>
<evidence type="ECO:0000313" key="3">
    <source>
        <dbReference type="EMBL" id="UOQ85354.1"/>
    </source>
</evidence>
<evidence type="ECO:0008006" key="5">
    <source>
        <dbReference type="Google" id="ProtNLM"/>
    </source>
</evidence>
<gene>
    <name evidence="3" type="ORF">MUN87_00145</name>
</gene>
<evidence type="ECO:0000256" key="2">
    <source>
        <dbReference type="SAM" id="SignalP"/>
    </source>
</evidence>
<evidence type="ECO:0000256" key="1">
    <source>
        <dbReference type="SAM" id="MobiDB-lite"/>
    </source>
</evidence>
<feature type="signal peptide" evidence="2">
    <location>
        <begin position="1"/>
        <end position="17"/>
    </location>
</feature>
<accession>A0ABY4GM99</accession>
<reference evidence="3 4" key="1">
    <citation type="submission" date="2022-04" db="EMBL/GenBank/DDBJ databases">
        <title>Gracilibacillus sp. isolated from saltern.</title>
        <authorList>
            <person name="Won M."/>
            <person name="Lee C.-M."/>
            <person name="Woen H.-Y."/>
            <person name="Kwon S.-W."/>
        </authorList>
    </citation>
    <scope>NUCLEOTIDE SEQUENCE [LARGE SCALE GENOMIC DNA]</scope>
    <source>
        <strain evidence="3 4">SSPM10-3</strain>
    </source>
</reference>
<dbReference type="Proteomes" id="UP000831537">
    <property type="component" value="Chromosome"/>
</dbReference>
<name>A0ABY4GM99_9BACI</name>
<evidence type="ECO:0000313" key="4">
    <source>
        <dbReference type="Proteomes" id="UP000831537"/>
    </source>
</evidence>
<protein>
    <recommendedName>
        <fullName evidence="5">DUF3993 domain-containing protein</fullName>
    </recommendedName>
</protein>
<sequence length="179" mass="21098">MKKFITMFTVLVLFSFAVVTMSQTSTEKTYAEENQVNTEEVTGEKQNVSNEQKEISHDKIVALTDKFMELLVQDIDDQYKVINYQTKEELMKAFEPYVTKEAVQPYIDYYYEEEKNGLYIVPTETPPWFDKSNDYEKQTKDNQVIVTQQNQNALYGEYTISLTFEKINDQWKIVNISNQ</sequence>
<dbReference type="EMBL" id="CP095071">
    <property type="protein sequence ID" value="UOQ85354.1"/>
    <property type="molecule type" value="Genomic_DNA"/>
</dbReference>
<organism evidence="3 4">
    <name type="scientific">Gracilibacillus salinarum</name>
    <dbReference type="NCBI Taxonomy" id="2932255"/>
    <lineage>
        <taxon>Bacteria</taxon>
        <taxon>Bacillati</taxon>
        <taxon>Bacillota</taxon>
        <taxon>Bacilli</taxon>
        <taxon>Bacillales</taxon>
        <taxon>Bacillaceae</taxon>
        <taxon>Gracilibacillus</taxon>
    </lineage>
</organism>